<dbReference type="PANTHER" id="PTHR43707">
    <property type="entry name" value="HISTIDYL-TRNA SYNTHETASE"/>
    <property type="match status" value="1"/>
</dbReference>
<dbReference type="InterPro" id="IPR045864">
    <property type="entry name" value="aa-tRNA-synth_II/BPL/LPL"/>
</dbReference>
<dbReference type="CDD" id="cd00773">
    <property type="entry name" value="HisRS-like_core"/>
    <property type="match status" value="1"/>
</dbReference>
<dbReference type="GO" id="GO:0004821">
    <property type="term" value="F:histidine-tRNA ligase activity"/>
    <property type="evidence" value="ECO:0007669"/>
    <property type="project" value="UniProtKB-UniRule"/>
</dbReference>
<feature type="binding site" evidence="12">
    <location>
        <position position="126"/>
    </location>
    <ligand>
        <name>L-histidine</name>
        <dbReference type="ChEBI" id="CHEBI:57595"/>
    </ligand>
</feature>
<dbReference type="InterPro" id="IPR004154">
    <property type="entry name" value="Anticodon-bd"/>
</dbReference>
<comment type="subcellular location">
    <subcellularLocation>
        <location evidence="1 11">Cytoplasm</location>
    </subcellularLocation>
</comment>
<feature type="binding site" evidence="12">
    <location>
        <position position="112"/>
    </location>
    <ligand>
        <name>L-histidine</name>
        <dbReference type="ChEBI" id="CHEBI:57595"/>
    </ligand>
</feature>
<evidence type="ECO:0000256" key="12">
    <source>
        <dbReference type="PIRSR" id="PIRSR001549-1"/>
    </source>
</evidence>
<dbReference type="PIRSF" id="PIRSF001549">
    <property type="entry name" value="His-tRNA_synth"/>
    <property type="match status" value="1"/>
</dbReference>
<evidence type="ECO:0000256" key="7">
    <source>
        <dbReference type="ARBA" id="ARBA00022840"/>
    </source>
</evidence>
<evidence type="ECO:0000256" key="4">
    <source>
        <dbReference type="ARBA" id="ARBA00022490"/>
    </source>
</evidence>
<evidence type="ECO:0000313" key="15">
    <source>
        <dbReference type="Proteomes" id="UP000824074"/>
    </source>
</evidence>
<reference evidence="14" key="2">
    <citation type="journal article" date="2021" name="PeerJ">
        <title>Extensive microbial diversity within the chicken gut microbiome revealed by metagenomics and culture.</title>
        <authorList>
            <person name="Gilroy R."/>
            <person name="Ravi A."/>
            <person name="Getino M."/>
            <person name="Pursley I."/>
            <person name="Horton D.L."/>
            <person name="Alikhan N.F."/>
            <person name="Baker D."/>
            <person name="Gharbi K."/>
            <person name="Hall N."/>
            <person name="Watson M."/>
            <person name="Adriaenssens E.M."/>
            <person name="Foster-Nyarko E."/>
            <person name="Jarju S."/>
            <person name="Secka A."/>
            <person name="Antonio M."/>
            <person name="Oren A."/>
            <person name="Chaudhuri R.R."/>
            <person name="La Ragione R."/>
            <person name="Hildebrand F."/>
            <person name="Pallen M.J."/>
        </authorList>
    </citation>
    <scope>NUCLEOTIDE SEQUENCE</scope>
    <source>
        <strain evidence="14">CHK193-30670</strain>
    </source>
</reference>
<dbReference type="EMBL" id="DVMT01000064">
    <property type="protein sequence ID" value="HIU40885.1"/>
    <property type="molecule type" value="Genomic_DNA"/>
</dbReference>
<evidence type="ECO:0000256" key="10">
    <source>
        <dbReference type="ARBA" id="ARBA00047639"/>
    </source>
</evidence>
<evidence type="ECO:0000259" key="13">
    <source>
        <dbReference type="PROSITE" id="PS50862"/>
    </source>
</evidence>
<feature type="binding site" evidence="12">
    <location>
        <begin position="261"/>
        <end position="262"/>
    </location>
    <ligand>
        <name>L-histidine</name>
        <dbReference type="ChEBI" id="CHEBI:57595"/>
    </ligand>
</feature>
<dbReference type="SUPFAM" id="SSF55681">
    <property type="entry name" value="Class II aaRS and biotin synthetases"/>
    <property type="match status" value="1"/>
</dbReference>
<comment type="subunit">
    <text evidence="3 11">Homodimer.</text>
</comment>
<dbReference type="NCBIfam" id="TIGR00442">
    <property type="entry name" value="hisS"/>
    <property type="match status" value="1"/>
</dbReference>
<dbReference type="InterPro" id="IPR006195">
    <property type="entry name" value="aa-tRNA-synth_II"/>
</dbReference>
<dbReference type="GO" id="GO:0006427">
    <property type="term" value="P:histidyl-tRNA aminoacylation"/>
    <property type="evidence" value="ECO:0007669"/>
    <property type="project" value="UniProtKB-UniRule"/>
</dbReference>
<dbReference type="SUPFAM" id="SSF52954">
    <property type="entry name" value="Class II aaRS ABD-related"/>
    <property type="match status" value="1"/>
</dbReference>
<accession>A0A9D1LIJ6</accession>
<dbReference type="PROSITE" id="PS50862">
    <property type="entry name" value="AA_TRNA_LIGASE_II"/>
    <property type="match status" value="1"/>
</dbReference>
<dbReference type="Gene3D" id="3.30.930.10">
    <property type="entry name" value="Bira Bifunctional Protein, Domain 2"/>
    <property type="match status" value="1"/>
</dbReference>
<keyword evidence="9 11" id="KW-0030">Aminoacyl-tRNA synthetase</keyword>
<evidence type="ECO:0000256" key="11">
    <source>
        <dbReference type="HAMAP-Rule" id="MF_00127"/>
    </source>
</evidence>
<dbReference type="GO" id="GO:0005737">
    <property type="term" value="C:cytoplasm"/>
    <property type="evidence" value="ECO:0007669"/>
    <property type="project" value="UniProtKB-SubCell"/>
</dbReference>
<dbReference type="FunFam" id="3.30.930.10:FF:000005">
    <property type="entry name" value="Histidine--tRNA ligase"/>
    <property type="match status" value="1"/>
</dbReference>
<protein>
    <recommendedName>
        <fullName evidence="11">Histidine--tRNA ligase</fullName>
        <ecNumber evidence="11">6.1.1.21</ecNumber>
    </recommendedName>
    <alternativeName>
        <fullName evidence="11">Histidyl-tRNA synthetase</fullName>
        <shortName evidence="11">HisRS</shortName>
    </alternativeName>
</protein>
<reference evidence="14" key="1">
    <citation type="submission" date="2020-10" db="EMBL/GenBank/DDBJ databases">
        <authorList>
            <person name="Gilroy R."/>
        </authorList>
    </citation>
    <scope>NUCLEOTIDE SEQUENCE</scope>
    <source>
        <strain evidence="14">CHK193-30670</strain>
    </source>
</reference>
<sequence>MITKPKGTKDIYGIEAKRWQYVSKVIDDIMEKYNYTFIRVPVFESSELFHRSVGDQSDIVTKETYDFTDRGDRKMTLRPEGTAGVVRCFIENKMYGDSNQPVKLYYNMPMYRYERPQKGRYREFTQFGYELIGSDDPLSDAEVISLAVNIYKALGLKEIKVNINSLGDDESRNNYRKALVKHFKPHINELCSDCKERLEKNPLRILDCKVDKDKEVMKSAPKTIDYLNEESKERFEKVKEYLSVMGINFEVDPKVVRGLDYYNHTVFEVEAKIEGFGAQNVIGGGGRYNALVEELGGPKTPAIGFAAGLDRLMLALEMENALLPINDEVDLFLLYVSDDEKKYAAYLLNDLRKSGFIVETDYLNRSLKAGFKQADRLKSKFIIVLNDEDLKKNEVKIKNTKTKQEYVVSVDALIYYLEENINDLYDMDLNIDDYDHKGNK</sequence>
<keyword evidence="5 11" id="KW-0436">Ligase</keyword>
<evidence type="ECO:0000256" key="6">
    <source>
        <dbReference type="ARBA" id="ARBA00022741"/>
    </source>
</evidence>
<evidence type="ECO:0000256" key="1">
    <source>
        <dbReference type="ARBA" id="ARBA00004496"/>
    </source>
</evidence>
<dbReference type="InterPro" id="IPR033656">
    <property type="entry name" value="HisRS_anticodon"/>
</dbReference>
<dbReference type="Pfam" id="PF13393">
    <property type="entry name" value="tRNA-synt_His"/>
    <property type="match status" value="1"/>
</dbReference>
<name>A0A9D1LIJ6_9FIRM</name>
<dbReference type="Pfam" id="PF03129">
    <property type="entry name" value="HGTP_anticodon"/>
    <property type="match status" value="1"/>
</dbReference>
<dbReference type="GO" id="GO:0140096">
    <property type="term" value="F:catalytic activity, acting on a protein"/>
    <property type="evidence" value="ECO:0007669"/>
    <property type="project" value="UniProtKB-ARBA"/>
</dbReference>
<dbReference type="Proteomes" id="UP000824074">
    <property type="component" value="Unassembled WGS sequence"/>
</dbReference>
<comment type="similarity">
    <text evidence="2 11">Belongs to the class-II aminoacyl-tRNA synthetase family.</text>
</comment>
<evidence type="ECO:0000256" key="9">
    <source>
        <dbReference type="ARBA" id="ARBA00023146"/>
    </source>
</evidence>
<evidence type="ECO:0000256" key="3">
    <source>
        <dbReference type="ARBA" id="ARBA00011738"/>
    </source>
</evidence>
<dbReference type="HAMAP" id="MF_00127">
    <property type="entry name" value="His_tRNA_synth"/>
    <property type="match status" value="1"/>
</dbReference>
<dbReference type="InterPro" id="IPR015807">
    <property type="entry name" value="His-tRNA-ligase"/>
</dbReference>
<dbReference type="CDD" id="cd00859">
    <property type="entry name" value="HisRS_anticodon"/>
    <property type="match status" value="1"/>
</dbReference>
<keyword evidence="7 11" id="KW-0067">ATP-binding</keyword>
<feature type="binding site" evidence="12">
    <location>
        <position position="130"/>
    </location>
    <ligand>
        <name>L-histidine</name>
        <dbReference type="ChEBI" id="CHEBI:57595"/>
    </ligand>
</feature>
<keyword evidence="6 11" id="KW-0547">Nucleotide-binding</keyword>
<dbReference type="AlphaFoldDB" id="A0A9D1LIJ6"/>
<dbReference type="InterPro" id="IPR036621">
    <property type="entry name" value="Anticodon-bd_dom_sf"/>
</dbReference>
<evidence type="ECO:0000256" key="5">
    <source>
        <dbReference type="ARBA" id="ARBA00022598"/>
    </source>
</evidence>
<dbReference type="GO" id="GO:0016740">
    <property type="term" value="F:transferase activity"/>
    <property type="evidence" value="ECO:0007669"/>
    <property type="project" value="UniProtKB-ARBA"/>
</dbReference>
<dbReference type="Gene3D" id="3.40.50.800">
    <property type="entry name" value="Anticodon-binding domain"/>
    <property type="match status" value="1"/>
</dbReference>
<feature type="binding site" evidence="12">
    <location>
        <begin position="80"/>
        <end position="82"/>
    </location>
    <ligand>
        <name>L-histidine</name>
        <dbReference type="ChEBI" id="CHEBI:57595"/>
    </ligand>
</feature>
<evidence type="ECO:0000256" key="2">
    <source>
        <dbReference type="ARBA" id="ARBA00008226"/>
    </source>
</evidence>
<comment type="catalytic activity">
    <reaction evidence="10 11">
        <text>tRNA(His) + L-histidine + ATP = L-histidyl-tRNA(His) + AMP + diphosphate + H(+)</text>
        <dbReference type="Rhea" id="RHEA:17313"/>
        <dbReference type="Rhea" id="RHEA-COMP:9665"/>
        <dbReference type="Rhea" id="RHEA-COMP:9689"/>
        <dbReference type="ChEBI" id="CHEBI:15378"/>
        <dbReference type="ChEBI" id="CHEBI:30616"/>
        <dbReference type="ChEBI" id="CHEBI:33019"/>
        <dbReference type="ChEBI" id="CHEBI:57595"/>
        <dbReference type="ChEBI" id="CHEBI:78442"/>
        <dbReference type="ChEBI" id="CHEBI:78527"/>
        <dbReference type="ChEBI" id="CHEBI:456215"/>
        <dbReference type="EC" id="6.1.1.21"/>
    </reaction>
</comment>
<evidence type="ECO:0000256" key="8">
    <source>
        <dbReference type="ARBA" id="ARBA00022917"/>
    </source>
</evidence>
<comment type="caution">
    <text evidence="14">The sequence shown here is derived from an EMBL/GenBank/DDBJ whole genome shotgun (WGS) entry which is preliminary data.</text>
</comment>
<dbReference type="InterPro" id="IPR004516">
    <property type="entry name" value="HisRS/HisZ"/>
</dbReference>
<keyword evidence="4 11" id="KW-0963">Cytoplasm</keyword>
<feature type="binding site" evidence="12">
    <location>
        <position position="257"/>
    </location>
    <ligand>
        <name>L-histidine</name>
        <dbReference type="ChEBI" id="CHEBI:57595"/>
    </ligand>
</feature>
<evidence type="ECO:0000313" key="14">
    <source>
        <dbReference type="EMBL" id="HIU40885.1"/>
    </source>
</evidence>
<proteinExistence type="inferred from homology"/>
<dbReference type="GO" id="GO:0005524">
    <property type="term" value="F:ATP binding"/>
    <property type="evidence" value="ECO:0007669"/>
    <property type="project" value="UniProtKB-UniRule"/>
</dbReference>
<dbReference type="PANTHER" id="PTHR43707:SF1">
    <property type="entry name" value="HISTIDINE--TRNA LIGASE, MITOCHONDRIAL-RELATED"/>
    <property type="match status" value="1"/>
</dbReference>
<dbReference type="EC" id="6.1.1.21" evidence="11"/>
<feature type="domain" description="Aminoacyl-transfer RNA synthetases class-II family profile" evidence="13">
    <location>
        <begin position="7"/>
        <end position="324"/>
    </location>
</feature>
<organism evidence="14 15">
    <name type="scientific">Candidatus Aphodocola excrementigallinarum</name>
    <dbReference type="NCBI Taxonomy" id="2840670"/>
    <lineage>
        <taxon>Bacteria</taxon>
        <taxon>Bacillati</taxon>
        <taxon>Bacillota</taxon>
        <taxon>Bacilli</taxon>
        <taxon>Candidatus Aphodocola</taxon>
    </lineage>
</organism>
<gene>
    <name evidence="11" type="primary">hisS</name>
    <name evidence="14" type="ORF">IAB68_06285</name>
</gene>
<keyword evidence="8 11" id="KW-0648">Protein biosynthesis</keyword>
<dbReference type="InterPro" id="IPR041715">
    <property type="entry name" value="HisRS-like_core"/>
</dbReference>